<feature type="compositionally biased region" description="Basic and acidic residues" evidence="1">
    <location>
        <begin position="371"/>
        <end position="385"/>
    </location>
</feature>
<proteinExistence type="predicted"/>
<dbReference type="InterPro" id="IPR053001">
    <property type="entry name" value="MNNG_permease-like"/>
</dbReference>
<dbReference type="PANTHER" id="PTHR34814">
    <property type="entry name" value="NITROSOGUANIDINE RESISTANCE PROTEIN SNG1"/>
    <property type="match status" value="1"/>
</dbReference>
<feature type="transmembrane region" description="Helical" evidence="2">
    <location>
        <begin position="219"/>
        <end position="238"/>
    </location>
</feature>
<feature type="region of interest" description="Disordered" evidence="1">
    <location>
        <begin position="371"/>
        <end position="428"/>
    </location>
</feature>
<feature type="compositionally biased region" description="Basic and acidic residues" evidence="1">
    <location>
        <begin position="392"/>
        <end position="402"/>
    </location>
</feature>
<accession>A0AAN7SV04</accession>
<evidence type="ECO:0000256" key="1">
    <source>
        <dbReference type="SAM" id="MobiDB-lite"/>
    </source>
</evidence>
<feature type="domain" description="DUF3533" evidence="3">
    <location>
        <begin position="12"/>
        <end position="349"/>
    </location>
</feature>
<dbReference type="PANTHER" id="PTHR34814:SF2">
    <property type="entry name" value="DUF3533 DOMAIN-CONTAINING PROTEIN"/>
    <property type="match status" value="1"/>
</dbReference>
<dbReference type="InterPro" id="IPR022703">
    <property type="entry name" value="DUF3533"/>
</dbReference>
<dbReference type="AlphaFoldDB" id="A0AAN7SV04"/>
<reference evidence="4 5" key="1">
    <citation type="submission" date="2023-08" db="EMBL/GenBank/DDBJ databases">
        <title>Black Yeasts Isolated from many extreme environments.</title>
        <authorList>
            <person name="Coleine C."/>
            <person name="Stajich J.E."/>
            <person name="Selbmann L."/>
        </authorList>
    </citation>
    <scope>NUCLEOTIDE SEQUENCE [LARGE SCALE GENOMIC DNA]</scope>
    <source>
        <strain evidence="4 5">CCFEE 5910</strain>
    </source>
</reference>
<gene>
    <name evidence="4" type="ORF">LTR05_007388</name>
</gene>
<dbReference type="EMBL" id="JAVRRJ010000008">
    <property type="protein sequence ID" value="KAK5082244.1"/>
    <property type="molecule type" value="Genomic_DNA"/>
</dbReference>
<keyword evidence="2" id="KW-0472">Membrane</keyword>
<name>A0AAN7SV04_9EURO</name>
<dbReference type="GO" id="GO:0016020">
    <property type="term" value="C:membrane"/>
    <property type="evidence" value="ECO:0007669"/>
    <property type="project" value="TreeGrafter"/>
</dbReference>
<keyword evidence="2" id="KW-0812">Transmembrane</keyword>
<evidence type="ECO:0000313" key="5">
    <source>
        <dbReference type="Proteomes" id="UP001309876"/>
    </source>
</evidence>
<evidence type="ECO:0000256" key="2">
    <source>
        <dbReference type="SAM" id="Phobius"/>
    </source>
</evidence>
<keyword evidence="5" id="KW-1185">Reference proteome</keyword>
<protein>
    <recommendedName>
        <fullName evidence="3">DUF3533 domain-containing protein</fullName>
    </recommendedName>
</protein>
<evidence type="ECO:0000313" key="4">
    <source>
        <dbReference type="EMBL" id="KAK5082244.1"/>
    </source>
</evidence>
<dbReference type="Proteomes" id="UP001309876">
    <property type="component" value="Unassembled WGS sequence"/>
</dbReference>
<evidence type="ECO:0000259" key="3">
    <source>
        <dbReference type="Pfam" id="PF12051"/>
    </source>
</evidence>
<feature type="transmembrane region" description="Helical" evidence="2">
    <location>
        <begin position="250"/>
        <end position="270"/>
    </location>
</feature>
<organism evidence="4 5">
    <name type="scientific">Lithohypha guttulata</name>
    <dbReference type="NCBI Taxonomy" id="1690604"/>
    <lineage>
        <taxon>Eukaryota</taxon>
        <taxon>Fungi</taxon>
        <taxon>Dikarya</taxon>
        <taxon>Ascomycota</taxon>
        <taxon>Pezizomycotina</taxon>
        <taxon>Eurotiomycetes</taxon>
        <taxon>Chaetothyriomycetidae</taxon>
        <taxon>Chaetothyriales</taxon>
        <taxon>Trichomeriaceae</taxon>
        <taxon>Lithohypha</taxon>
    </lineage>
</organism>
<sequence length="447" mass="49053">MTPSGTSELFDTTRVSSFNILTVNYDGGAIGQSLRQALTTLSGLGFPSIIERPTSQYESAENVYDAVFRGDYWAAVYTTAGASQRLADALSGAGQYNPSDAIIYIYNEARYPTAESGYIAANMQQLISVTTSVYHAISGPPALQIINATSDSARQALFNPIIASCINIKPTPQGTKVLYNTVSMIMPIIMQFFFIMAVNGVSGHFAIYSHLCLKDNGMLRLGLSVLYTFIGALCTAGYQSAFEESVWLSPGQFVLVRMIIWLYMHINFLVIDCTTAFIPMSFIPFFSFSWVILNIASVVLPFELNPGFYRWGYALPAHEVYQILVTIWSGGAANQLHISLPILFAWEVLLLPLAVLGLRYRCANARKEHETDEEAARKKYGRHDSAATADQSLKEQITRQLDDTEAGTSRPAVVSAPGTGDGYFPSTPVPFQNTLKRIVSPGRSTQV</sequence>
<comment type="caution">
    <text evidence="4">The sequence shown here is derived from an EMBL/GenBank/DDBJ whole genome shotgun (WGS) entry which is preliminary data.</text>
</comment>
<keyword evidence="2" id="KW-1133">Transmembrane helix</keyword>
<dbReference type="Pfam" id="PF12051">
    <property type="entry name" value="DUF3533"/>
    <property type="match status" value="1"/>
</dbReference>
<feature type="transmembrane region" description="Helical" evidence="2">
    <location>
        <begin position="282"/>
        <end position="302"/>
    </location>
</feature>
<feature type="transmembrane region" description="Helical" evidence="2">
    <location>
        <begin position="338"/>
        <end position="358"/>
    </location>
</feature>